<dbReference type="Proteomes" id="UP000886501">
    <property type="component" value="Unassembled WGS sequence"/>
</dbReference>
<gene>
    <name evidence="1" type="ORF">BDM02DRAFT_3267634</name>
</gene>
<evidence type="ECO:0000313" key="2">
    <source>
        <dbReference type="Proteomes" id="UP000886501"/>
    </source>
</evidence>
<reference evidence="1" key="2">
    <citation type="journal article" date="2020" name="Nat. Commun.">
        <title>Large-scale genome sequencing of mycorrhizal fungi provides insights into the early evolution of symbiotic traits.</title>
        <authorList>
            <person name="Miyauchi S."/>
            <person name="Kiss E."/>
            <person name="Kuo A."/>
            <person name="Drula E."/>
            <person name="Kohler A."/>
            <person name="Sanchez-Garcia M."/>
            <person name="Morin E."/>
            <person name="Andreopoulos B."/>
            <person name="Barry K.W."/>
            <person name="Bonito G."/>
            <person name="Buee M."/>
            <person name="Carver A."/>
            <person name="Chen C."/>
            <person name="Cichocki N."/>
            <person name="Clum A."/>
            <person name="Culley D."/>
            <person name="Crous P.W."/>
            <person name="Fauchery L."/>
            <person name="Girlanda M."/>
            <person name="Hayes R.D."/>
            <person name="Keri Z."/>
            <person name="LaButti K."/>
            <person name="Lipzen A."/>
            <person name="Lombard V."/>
            <person name="Magnuson J."/>
            <person name="Maillard F."/>
            <person name="Murat C."/>
            <person name="Nolan M."/>
            <person name="Ohm R.A."/>
            <person name="Pangilinan J."/>
            <person name="Pereira M.F."/>
            <person name="Perotto S."/>
            <person name="Peter M."/>
            <person name="Pfister S."/>
            <person name="Riley R."/>
            <person name="Sitrit Y."/>
            <person name="Stielow J.B."/>
            <person name="Szollosi G."/>
            <person name="Zifcakova L."/>
            <person name="Stursova M."/>
            <person name="Spatafora J.W."/>
            <person name="Tedersoo L."/>
            <person name="Vaario L.M."/>
            <person name="Yamada A."/>
            <person name="Yan M."/>
            <person name="Wang P."/>
            <person name="Xu J."/>
            <person name="Bruns T."/>
            <person name="Baldrian P."/>
            <person name="Vilgalys R."/>
            <person name="Dunand C."/>
            <person name="Henrissat B."/>
            <person name="Grigoriev I.V."/>
            <person name="Hibbett D."/>
            <person name="Nagy L.G."/>
            <person name="Martin F.M."/>
        </authorList>
    </citation>
    <scope>NUCLEOTIDE SEQUENCE</scope>
    <source>
        <strain evidence="1">P2</strain>
    </source>
</reference>
<sequence>MAAVKNKLKAARTAIGKGDFSAAQEASLEVLQEDPSNYNANVFLGIAHLELGQQDKSEQAYRKAIQINATSPLAWQGISKLYAQTKQWDKHAESLDSLTHIFARSDDATKCAESLQKYVDVCRQHLGPLQVVTALTLYLPTSDLYPVLSSLPPPDITNPDATTTFAAQSAIQNGLPIVQEIVQILEKYEDAAFIQEVDKRRKRLGAPSPDIIRQEVGYEVWSGSRLQEFYNETINHPNTSDELRRETESKLFSHKQRLMSVIPSSGEVSKRKAQMSEELEEMVNGIVLLGVSNEPVWRYYIEGQDIYSLEEYDVAVLQKFVVLFPYSVFSTLILAYFAYTGIPPTTDPESPPLVTIEYEDSFDAIQDSYNDLPDSVSASRILVNAFHEDYDYENTIKVAELGLERTRELESERGKVFPKTRRMFNVMLGTSLVHYYPPKHHTRALRTLDDVLSDDEANIPSLMGRAYILQASKDWSAAAELFLRVNELLPDDVYEGIRAREEHAWCTLQQGDGDVAANELKAVSEVLDHLEGRGPDQARCWWRTGKCAWQTGEHEQAYQCFITALKRSPSFAPAFSDLGVFYLEVADPPDPNRASKCFQKAFELDPTQADAARRLAESFAEEREWDLVEVVARRTIEGEGGNDQATSKHLPVNSWAWKALGVVELNRKNYPAAIQSLQISLRGEPDDQAGWVRLGEAYARAGRHAAAIKALEHAKALRPDDWICPYLITDVQSQTEHFTEAVASLQSILDERPSELGVLIALSNAHLNNGAQQVSLGFFVRAEVSFLTAIEVAWKAMETNSGFSRIAWKIIGDSLFRYSAIQSPRENQRLSDALVTLKEILEAAPSIPISKPLVDSFSPGIVSALNALEFAVATYEYRISFGFYDDKAKASAWYDLGVALGSLRGRNVGYHAIVAQDHVIRCLKEAVSAEPDEELHWIALGNAYFLKNAKSAQHAYIRSLELNSKNVATWTNLGLLYLHHQDLELANQAFLRAQVLDPNYPVAWLGQGLVASAHGHELDAERIFEHIVELETTIAEADILYALRLFSRIVKGSQDPGVTRESLVPAFFVLDRYCQERPNDESALHLFSLVCERVGHYDLAVELITEAISILEAKYEESEDPAIEKQFTIANTNLGRLRVTTGDFYGAMESLETALGLIGDDDTTESRVLRTQSYFVTGLSEFKCGDLNGAMESFQLALSSAGEDLAMVGHISVLLAQALWSLGGDEARESAKSQLLQCISSDPENLEAINLLAGMGILTDDDGLVDAALSEMLSLPLDQRAAMDPHHDVNGLLVKHHLGQGDIPRAFSEAQKGIFAQPTSKELKIRTTSLALQNGRIIQAIALLASISEKVEGTPAECAERLRLRAVAESLSPSDGAEPLRLARKAVKLNPASFEAWSTLAFVQNTTIQ</sequence>
<name>A0ACB6ZMA4_THEGA</name>
<accession>A0ACB6ZMA4</accession>
<dbReference type="EMBL" id="MU117980">
    <property type="protein sequence ID" value="KAF9650905.1"/>
    <property type="molecule type" value="Genomic_DNA"/>
</dbReference>
<organism evidence="1 2">
    <name type="scientific">Thelephora ganbajun</name>
    <name type="common">Ganba fungus</name>
    <dbReference type="NCBI Taxonomy" id="370292"/>
    <lineage>
        <taxon>Eukaryota</taxon>
        <taxon>Fungi</taxon>
        <taxon>Dikarya</taxon>
        <taxon>Basidiomycota</taxon>
        <taxon>Agaricomycotina</taxon>
        <taxon>Agaricomycetes</taxon>
        <taxon>Thelephorales</taxon>
        <taxon>Thelephoraceae</taxon>
        <taxon>Thelephora</taxon>
    </lineage>
</organism>
<protein>
    <submittedName>
        <fullName evidence="1">TPR-like protein</fullName>
    </submittedName>
</protein>
<reference evidence="1" key="1">
    <citation type="submission" date="2019-10" db="EMBL/GenBank/DDBJ databases">
        <authorList>
            <consortium name="DOE Joint Genome Institute"/>
            <person name="Kuo A."/>
            <person name="Miyauchi S."/>
            <person name="Kiss E."/>
            <person name="Drula E."/>
            <person name="Kohler A."/>
            <person name="Sanchez-Garcia M."/>
            <person name="Andreopoulos B."/>
            <person name="Barry K.W."/>
            <person name="Bonito G."/>
            <person name="Buee M."/>
            <person name="Carver A."/>
            <person name="Chen C."/>
            <person name="Cichocki N."/>
            <person name="Clum A."/>
            <person name="Culley D."/>
            <person name="Crous P.W."/>
            <person name="Fauchery L."/>
            <person name="Girlanda M."/>
            <person name="Hayes R."/>
            <person name="Keri Z."/>
            <person name="Labutti K."/>
            <person name="Lipzen A."/>
            <person name="Lombard V."/>
            <person name="Magnuson J."/>
            <person name="Maillard F."/>
            <person name="Morin E."/>
            <person name="Murat C."/>
            <person name="Nolan M."/>
            <person name="Ohm R."/>
            <person name="Pangilinan J."/>
            <person name="Pereira M."/>
            <person name="Perotto S."/>
            <person name="Peter M."/>
            <person name="Riley R."/>
            <person name="Sitrit Y."/>
            <person name="Stielow B."/>
            <person name="Szollosi G."/>
            <person name="Zifcakova L."/>
            <person name="Stursova M."/>
            <person name="Spatafora J.W."/>
            <person name="Tedersoo L."/>
            <person name="Vaario L.-M."/>
            <person name="Yamada A."/>
            <person name="Yan M."/>
            <person name="Wang P."/>
            <person name="Xu J."/>
            <person name="Bruns T."/>
            <person name="Baldrian P."/>
            <person name="Vilgalys R."/>
            <person name="Henrissat B."/>
            <person name="Grigoriev I.V."/>
            <person name="Hibbett D."/>
            <person name="Nagy L.G."/>
            <person name="Martin F.M."/>
        </authorList>
    </citation>
    <scope>NUCLEOTIDE SEQUENCE</scope>
    <source>
        <strain evidence="1">P2</strain>
    </source>
</reference>
<evidence type="ECO:0000313" key="1">
    <source>
        <dbReference type="EMBL" id="KAF9650905.1"/>
    </source>
</evidence>
<proteinExistence type="predicted"/>
<comment type="caution">
    <text evidence="1">The sequence shown here is derived from an EMBL/GenBank/DDBJ whole genome shotgun (WGS) entry which is preliminary data.</text>
</comment>
<keyword evidence="2" id="KW-1185">Reference proteome</keyword>